<comment type="similarity">
    <text evidence="9">Belongs to the methyltransferase superfamily. METTL18 family.</text>
</comment>
<dbReference type="STRING" id="36022.A0A1V2LB19"/>
<evidence type="ECO:0000256" key="7">
    <source>
        <dbReference type="ARBA" id="ARBA00022691"/>
    </source>
</evidence>
<dbReference type="EC" id="2.1.1.85" evidence="3"/>
<evidence type="ECO:0000256" key="10">
    <source>
        <dbReference type="SAM" id="MobiDB-lite"/>
    </source>
</evidence>
<comment type="subcellular location">
    <subcellularLocation>
        <location evidence="2">Cytoplasm</location>
    </subcellularLocation>
    <subcellularLocation>
        <location evidence="1">Nucleus</location>
    </subcellularLocation>
</comment>
<evidence type="ECO:0000256" key="8">
    <source>
        <dbReference type="ARBA" id="ARBA00023242"/>
    </source>
</evidence>
<comment type="caution">
    <text evidence="11">The sequence shown here is derived from an EMBL/GenBank/DDBJ whole genome shotgun (WGS) entry which is preliminary data.</text>
</comment>
<organism evidence="11 12">
    <name type="scientific">Cyberlindnera fabianii</name>
    <name type="common">Yeast</name>
    <name type="synonym">Hansenula fabianii</name>
    <dbReference type="NCBI Taxonomy" id="36022"/>
    <lineage>
        <taxon>Eukaryota</taxon>
        <taxon>Fungi</taxon>
        <taxon>Dikarya</taxon>
        <taxon>Ascomycota</taxon>
        <taxon>Saccharomycotina</taxon>
        <taxon>Saccharomycetes</taxon>
        <taxon>Phaffomycetales</taxon>
        <taxon>Phaffomycetaceae</taxon>
        <taxon>Cyberlindnera</taxon>
    </lineage>
</organism>
<evidence type="ECO:0000256" key="2">
    <source>
        <dbReference type="ARBA" id="ARBA00004496"/>
    </source>
</evidence>
<keyword evidence="4" id="KW-0963">Cytoplasm</keyword>
<evidence type="ECO:0000256" key="9">
    <source>
        <dbReference type="ARBA" id="ARBA00038126"/>
    </source>
</evidence>
<dbReference type="InterPro" id="IPR019410">
    <property type="entry name" value="Methyltransf_16"/>
</dbReference>
<evidence type="ECO:0000256" key="1">
    <source>
        <dbReference type="ARBA" id="ARBA00004123"/>
    </source>
</evidence>
<evidence type="ECO:0000256" key="4">
    <source>
        <dbReference type="ARBA" id="ARBA00022490"/>
    </source>
</evidence>
<dbReference type="PANTHER" id="PTHR14614:SF39">
    <property type="entry name" value="HISTIDINE PROTEIN METHYLTRANSFERASE 1 HOMOLOG"/>
    <property type="match status" value="1"/>
</dbReference>
<dbReference type="GO" id="GO:0032259">
    <property type="term" value="P:methylation"/>
    <property type="evidence" value="ECO:0007669"/>
    <property type="project" value="UniProtKB-KW"/>
</dbReference>
<evidence type="ECO:0000256" key="3">
    <source>
        <dbReference type="ARBA" id="ARBA00012533"/>
    </source>
</evidence>
<dbReference type="GO" id="GO:0005634">
    <property type="term" value="C:nucleus"/>
    <property type="evidence" value="ECO:0007669"/>
    <property type="project" value="UniProtKB-SubCell"/>
</dbReference>
<protein>
    <recommendedName>
        <fullName evidence="3">protein-histidine N-methyltransferase</fullName>
        <ecNumber evidence="3">2.1.1.85</ecNumber>
    </recommendedName>
</protein>
<keyword evidence="6 11" id="KW-0808">Transferase</keyword>
<feature type="region of interest" description="Disordered" evidence="10">
    <location>
        <begin position="1"/>
        <end position="31"/>
    </location>
</feature>
<keyword evidence="7" id="KW-0949">S-adenosyl-L-methionine</keyword>
<reference evidence="12" key="1">
    <citation type="journal article" date="2017" name="Genome Announc.">
        <title>Genome sequences of Cyberlindnera fabianii 65, Pichia kudriavzevii 129, and Saccharomyces cerevisiae 131 isolated from fermented masau fruits in Zimbabwe.</title>
        <authorList>
            <person name="van Rijswijck I.M.H."/>
            <person name="Derks M.F.L."/>
            <person name="Abee T."/>
            <person name="de Ridder D."/>
            <person name="Smid E.J."/>
        </authorList>
    </citation>
    <scope>NUCLEOTIDE SEQUENCE [LARGE SCALE GENOMIC DNA]</scope>
    <source>
        <strain evidence="12">65</strain>
    </source>
</reference>
<dbReference type="EMBL" id="MPUK01000002">
    <property type="protein sequence ID" value="ONH68835.1"/>
    <property type="molecule type" value="Genomic_DNA"/>
</dbReference>
<accession>A0A1V2LB19</accession>
<dbReference type="OMA" id="NLLLTWH"/>
<name>A0A1V2LB19_CYBFA</name>
<evidence type="ECO:0000256" key="6">
    <source>
        <dbReference type="ARBA" id="ARBA00022679"/>
    </source>
</evidence>
<dbReference type="InterPro" id="IPR029063">
    <property type="entry name" value="SAM-dependent_MTases_sf"/>
</dbReference>
<evidence type="ECO:0000313" key="11">
    <source>
        <dbReference type="EMBL" id="ONH68835.1"/>
    </source>
</evidence>
<dbReference type="AlphaFoldDB" id="A0A1V2LB19"/>
<dbReference type="VEuPathDB" id="FungiDB:BON22_1219"/>
<sequence length="379" mass="42894">MSFSFGFSADSDDEFTAPTTQTRPFTDPLSHINPDARPATLESFQSILHSLKDVRTTFEAYTTPKGNLVYRRELFDVKHQLMMEENDDQSSDEFKILIGDDATDLKKNVYEGGLKSWECSVDTVDKLSELSDEELLSGDVIELGCGTALPSTYLFKRALMQQKREQKLTFVLADYNSSVLRLVTLPNLIITWASLLDDEDRTSLQRSEDDTIPIVADELQFTEALLTKFFDSVKMQNINIELISGAWSRQFVTLTNQISTSFKLIITSETIYAPETLPIISELVIELIQQNKGSMALVAAKDIYFGVGGSLVEFQNYLEERQQHGVKIEFEVQKVNAGLKRSMFSSSDVLQYVTIKMLFLHLSRRMSVIFILVSNTGYI</sequence>
<proteinExistence type="inferred from homology"/>
<keyword evidence="8" id="KW-0539">Nucleus</keyword>
<dbReference type="Gene3D" id="3.40.50.150">
    <property type="entry name" value="Vaccinia Virus protein VP39"/>
    <property type="match status" value="1"/>
</dbReference>
<evidence type="ECO:0000313" key="12">
    <source>
        <dbReference type="Proteomes" id="UP000189513"/>
    </source>
</evidence>
<gene>
    <name evidence="11" type="ORF">BON22_1219</name>
</gene>
<dbReference type="GO" id="GO:0005737">
    <property type="term" value="C:cytoplasm"/>
    <property type="evidence" value="ECO:0007669"/>
    <property type="project" value="UniProtKB-SubCell"/>
</dbReference>
<dbReference type="Proteomes" id="UP000189513">
    <property type="component" value="Unassembled WGS sequence"/>
</dbReference>
<dbReference type="PANTHER" id="PTHR14614">
    <property type="entry name" value="HEPATOCELLULAR CARCINOMA-ASSOCIATED ANTIGEN"/>
    <property type="match status" value="1"/>
</dbReference>
<dbReference type="GO" id="GO:0018064">
    <property type="term" value="F:protein-L-histidine N-tele-methyltransferase activity"/>
    <property type="evidence" value="ECO:0007669"/>
    <property type="project" value="UniProtKB-EC"/>
</dbReference>
<keyword evidence="5 11" id="KW-0489">Methyltransferase</keyword>
<evidence type="ECO:0000256" key="5">
    <source>
        <dbReference type="ARBA" id="ARBA00022603"/>
    </source>
</evidence>
<keyword evidence="12" id="KW-1185">Reference proteome</keyword>